<reference evidence="2" key="1">
    <citation type="submission" date="2017-10" db="EMBL/GenBank/DDBJ databases">
        <title>Rapid genome shrinkage in a self-fertile nematode reveals novel sperm competition proteins.</title>
        <authorList>
            <person name="Yin D."/>
            <person name="Schwarz E.M."/>
            <person name="Thomas C.G."/>
            <person name="Felde R.L."/>
            <person name="Korf I.F."/>
            <person name="Cutter A.D."/>
            <person name="Schartner C.M."/>
            <person name="Ralston E.J."/>
            <person name="Meyer B.J."/>
            <person name="Haag E.S."/>
        </authorList>
    </citation>
    <scope>NUCLEOTIDE SEQUENCE [LARGE SCALE GENOMIC DNA]</scope>
    <source>
        <strain evidence="2">JU1422</strain>
    </source>
</reference>
<dbReference type="EMBL" id="PDUG01000005">
    <property type="protein sequence ID" value="PIC27182.1"/>
    <property type="molecule type" value="Genomic_DNA"/>
</dbReference>
<name>A0A2G5TIR2_9PELO</name>
<accession>A0A2G5TIR2</accession>
<gene>
    <name evidence="1" type="primary">Cnig_chr_V.g19512</name>
    <name evidence="1" type="ORF">B9Z55_019512</name>
</gene>
<comment type="caution">
    <text evidence="1">The sequence shown here is derived from an EMBL/GenBank/DDBJ whole genome shotgun (WGS) entry which is preliminary data.</text>
</comment>
<organism evidence="1 2">
    <name type="scientific">Caenorhabditis nigoni</name>
    <dbReference type="NCBI Taxonomy" id="1611254"/>
    <lineage>
        <taxon>Eukaryota</taxon>
        <taxon>Metazoa</taxon>
        <taxon>Ecdysozoa</taxon>
        <taxon>Nematoda</taxon>
        <taxon>Chromadorea</taxon>
        <taxon>Rhabditida</taxon>
        <taxon>Rhabditina</taxon>
        <taxon>Rhabditomorpha</taxon>
        <taxon>Rhabditoidea</taxon>
        <taxon>Rhabditidae</taxon>
        <taxon>Peloderinae</taxon>
        <taxon>Caenorhabditis</taxon>
    </lineage>
</organism>
<evidence type="ECO:0000313" key="2">
    <source>
        <dbReference type="Proteomes" id="UP000230233"/>
    </source>
</evidence>
<keyword evidence="2" id="KW-1185">Reference proteome</keyword>
<proteinExistence type="predicted"/>
<sequence length="74" mass="8334">MSNGLETGTRNTWHSPDGTTSLLLTLKVLREINEKMKQKNKCIKNRRYTGAHVMIVVSKCGERDCLVTIVDDGK</sequence>
<protein>
    <submittedName>
        <fullName evidence="1">Uncharacterized protein</fullName>
    </submittedName>
</protein>
<dbReference type="AlphaFoldDB" id="A0A2G5TIR2"/>
<evidence type="ECO:0000313" key="1">
    <source>
        <dbReference type="EMBL" id="PIC27182.1"/>
    </source>
</evidence>
<dbReference type="Proteomes" id="UP000230233">
    <property type="component" value="Chromosome V"/>
</dbReference>